<dbReference type="InterPro" id="IPR007248">
    <property type="entry name" value="Mpv17_PMP22"/>
</dbReference>
<dbReference type="GO" id="GO:0005737">
    <property type="term" value="C:cytoplasm"/>
    <property type="evidence" value="ECO:0007669"/>
    <property type="project" value="TreeGrafter"/>
</dbReference>
<comment type="similarity">
    <text evidence="2 6">Belongs to the peroxisomal membrane protein PXMP2/4 family.</text>
</comment>
<organism evidence="7 8">
    <name type="scientific">Chrysophaeum taylorii</name>
    <dbReference type="NCBI Taxonomy" id="2483200"/>
    <lineage>
        <taxon>Eukaryota</taxon>
        <taxon>Sar</taxon>
        <taxon>Stramenopiles</taxon>
        <taxon>Ochrophyta</taxon>
        <taxon>Pelagophyceae</taxon>
        <taxon>Pelagomonadales</taxon>
        <taxon>Pelagomonadaceae</taxon>
        <taxon>Chrysophaeum</taxon>
    </lineage>
</organism>
<keyword evidence="4 6" id="KW-1133">Transmembrane helix</keyword>
<evidence type="ECO:0000256" key="5">
    <source>
        <dbReference type="ARBA" id="ARBA00023136"/>
    </source>
</evidence>
<dbReference type="PANTHER" id="PTHR11266">
    <property type="entry name" value="PEROXISOMAL MEMBRANE PROTEIN 2, PXMP2 MPV17"/>
    <property type="match status" value="1"/>
</dbReference>
<protein>
    <submittedName>
        <fullName evidence="7">Uncharacterized protein</fullName>
    </submittedName>
</protein>
<comment type="subcellular location">
    <subcellularLocation>
        <location evidence="1">Membrane</location>
        <topology evidence="1">Multi-pass membrane protein</topology>
    </subcellularLocation>
</comment>
<evidence type="ECO:0000256" key="6">
    <source>
        <dbReference type="RuleBase" id="RU363053"/>
    </source>
</evidence>
<dbReference type="EMBL" id="JAQMWT010000671">
    <property type="protein sequence ID" value="KAJ8598495.1"/>
    <property type="molecule type" value="Genomic_DNA"/>
</dbReference>
<dbReference type="Pfam" id="PF04117">
    <property type="entry name" value="Mpv17_PMP22"/>
    <property type="match status" value="1"/>
</dbReference>
<evidence type="ECO:0000256" key="3">
    <source>
        <dbReference type="ARBA" id="ARBA00022692"/>
    </source>
</evidence>
<dbReference type="Proteomes" id="UP001230188">
    <property type="component" value="Unassembled WGS sequence"/>
</dbReference>
<feature type="transmembrane region" description="Helical" evidence="6">
    <location>
        <begin position="176"/>
        <end position="196"/>
    </location>
</feature>
<name>A0AAD7U629_9STRA</name>
<comment type="caution">
    <text evidence="7">The sequence shown here is derived from an EMBL/GenBank/DDBJ whole genome shotgun (WGS) entry which is preliminary data.</text>
</comment>
<proteinExistence type="inferred from homology"/>
<dbReference type="GO" id="GO:0016020">
    <property type="term" value="C:membrane"/>
    <property type="evidence" value="ECO:0007669"/>
    <property type="project" value="UniProtKB-SubCell"/>
</dbReference>
<dbReference type="AlphaFoldDB" id="A0AAD7U629"/>
<evidence type="ECO:0000256" key="2">
    <source>
        <dbReference type="ARBA" id="ARBA00006824"/>
    </source>
</evidence>
<feature type="transmembrane region" description="Helical" evidence="6">
    <location>
        <begin position="109"/>
        <end position="130"/>
    </location>
</feature>
<evidence type="ECO:0000313" key="7">
    <source>
        <dbReference type="EMBL" id="KAJ8598495.1"/>
    </source>
</evidence>
<dbReference type="PANTHER" id="PTHR11266:SF21">
    <property type="entry name" value="ACT DOMAIN-CONTAINING PROTEIN"/>
    <property type="match status" value="1"/>
</dbReference>
<evidence type="ECO:0000256" key="4">
    <source>
        <dbReference type="ARBA" id="ARBA00022989"/>
    </source>
</evidence>
<gene>
    <name evidence="7" type="ORF">CTAYLR_001360</name>
</gene>
<evidence type="ECO:0000313" key="8">
    <source>
        <dbReference type="Proteomes" id="UP001230188"/>
    </source>
</evidence>
<reference evidence="7" key="1">
    <citation type="submission" date="2023-01" db="EMBL/GenBank/DDBJ databases">
        <title>Metagenome sequencing of chrysophaentin producing Chrysophaeum taylorii.</title>
        <authorList>
            <person name="Davison J."/>
            <person name="Bewley C."/>
        </authorList>
    </citation>
    <scope>NUCLEOTIDE SEQUENCE</scope>
    <source>
        <strain evidence="7">NIES-1699</strain>
    </source>
</reference>
<accession>A0AAD7U629</accession>
<feature type="transmembrane region" description="Helical" evidence="6">
    <location>
        <begin position="59"/>
        <end position="77"/>
    </location>
</feature>
<keyword evidence="5 6" id="KW-0472">Membrane</keyword>
<keyword evidence="8" id="KW-1185">Reference proteome</keyword>
<keyword evidence="3 6" id="KW-0812">Transmembrane</keyword>
<evidence type="ECO:0000256" key="1">
    <source>
        <dbReference type="ARBA" id="ARBA00004141"/>
    </source>
</evidence>
<sequence length="202" mass="23710">MWSRLLGAATRATAARATYVPRTYPLSFSVAFTSVKTGAADYITQTYIERQDFDIHRNFAFWVFGAYFLGGVQYFFYVRVLGRWFPRAEAFALLPPRAKLKDTEGQRQVLYQLAVDMFLFEPFVYFPMFYQTKIRIQGGDGDDALRAYTRNIAQDIQNFWCVGVPAFLFNFTFCPMWLRIPFIAVYSFFWTCFLSFKRGNER</sequence>